<keyword evidence="2" id="KW-1185">Reference proteome</keyword>
<proteinExistence type="predicted"/>
<evidence type="ECO:0000313" key="2">
    <source>
        <dbReference type="Proteomes" id="UP001241377"/>
    </source>
</evidence>
<evidence type="ECO:0000313" key="1">
    <source>
        <dbReference type="EMBL" id="KAJ9100294.1"/>
    </source>
</evidence>
<accession>A0ACC2VMC1</accession>
<reference evidence="1" key="1">
    <citation type="submission" date="2023-04" db="EMBL/GenBank/DDBJ databases">
        <title>Draft Genome sequencing of Naganishia species isolated from polar environments using Oxford Nanopore Technology.</title>
        <authorList>
            <person name="Leo P."/>
            <person name="Venkateswaran K."/>
        </authorList>
    </citation>
    <scope>NUCLEOTIDE SEQUENCE</scope>
    <source>
        <strain evidence="1">MNA-CCFEE 5261</strain>
    </source>
</reference>
<name>A0ACC2VMC1_9TREE</name>
<dbReference type="Proteomes" id="UP001241377">
    <property type="component" value="Unassembled WGS sequence"/>
</dbReference>
<sequence length="353" mass="39640">MTERLPGPPVLKTTIIQLNKDLDVEDGNFEILTNEQTSTSSTGATPSAVPGKKKRRRSTANADAEELAKRRHETKQLHSVIEKRRRLKINREFEALKYLIPACRESGAASNYPNTTSKFNGNKIDGMYKLTILKAAVEYILYLHRTIQRQHSMLSQFEGSDFFDASFADVPLDVNQYRDIDHDFSFNDLHDEKKNNHNVIEEDEEGDSENSSDPTDNGVPTLNNFRQLPSPQITPDMGPILSMMNKHQPAYSPTRSLSRTSSMCDSPRGYSYPSTTEPSPLTTALKSKVTTRFLLPDPAIPADEVAMPQRRMFKTLVPANNTIMSYPGSLEMDEDATKALLALRKSSIDNLLN</sequence>
<gene>
    <name evidence="1" type="ORF">QFC19_005648</name>
</gene>
<dbReference type="EMBL" id="JASBWR010000064">
    <property type="protein sequence ID" value="KAJ9100294.1"/>
    <property type="molecule type" value="Genomic_DNA"/>
</dbReference>
<protein>
    <submittedName>
        <fullName evidence="1">Uncharacterized protein</fullName>
    </submittedName>
</protein>
<organism evidence="1 2">
    <name type="scientific">Naganishia cerealis</name>
    <dbReference type="NCBI Taxonomy" id="610337"/>
    <lineage>
        <taxon>Eukaryota</taxon>
        <taxon>Fungi</taxon>
        <taxon>Dikarya</taxon>
        <taxon>Basidiomycota</taxon>
        <taxon>Agaricomycotina</taxon>
        <taxon>Tremellomycetes</taxon>
        <taxon>Filobasidiales</taxon>
        <taxon>Filobasidiaceae</taxon>
        <taxon>Naganishia</taxon>
    </lineage>
</organism>
<comment type="caution">
    <text evidence="1">The sequence shown here is derived from an EMBL/GenBank/DDBJ whole genome shotgun (WGS) entry which is preliminary data.</text>
</comment>